<evidence type="ECO:0000313" key="3">
    <source>
        <dbReference type="EMBL" id="QSG08610.1"/>
    </source>
</evidence>
<dbReference type="InterPro" id="IPR006047">
    <property type="entry name" value="GH13_cat_dom"/>
</dbReference>
<protein>
    <submittedName>
        <fullName evidence="3">Glycosidase</fullName>
    </submittedName>
</protein>
<keyword evidence="3" id="KW-0378">Hydrolase</keyword>
<dbReference type="GO" id="GO:0016798">
    <property type="term" value="F:hydrolase activity, acting on glycosyl bonds"/>
    <property type="evidence" value="ECO:0007669"/>
    <property type="project" value="UniProtKB-KW"/>
</dbReference>
<evidence type="ECO:0000313" key="4">
    <source>
        <dbReference type="Proteomes" id="UP000662973"/>
    </source>
</evidence>
<dbReference type="GO" id="GO:0005975">
    <property type="term" value="P:carbohydrate metabolic process"/>
    <property type="evidence" value="ECO:0007669"/>
    <property type="project" value="InterPro"/>
</dbReference>
<feature type="domain" description="Glycosyl hydrolase family 13 catalytic" evidence="2">
    <location>
        <begin position="271"/>
        <end position="625"/>
    </location>
</feature>
<dbReference type="KEGG" id="hds:HSR122_1212"/>
<dbReference type="Gene3D" id="3.20.20.80">
    <property type="entry name" value="Glycosidases"/>
    <property type="match status" value="1"/>
</dbReference>
<dbReference type="Proteomes" id="UP000662973">
    <property type="component" value="Chromosome"/>
</dbReference>
<dbReference type="SUPFAM" id="SSF51011">
    <property type="entry name" value="Glycosyl hydrolase domain"/>
    <property type="match status" value="1"/>
</dbReference>
<dbReference type="SMART" id="SM00642">
    <property type="entry name" value="Aamy"/>
    <property type="match status" value="1"/>
</dbReference>
<accession>A0A897N2I6</accession>
<dbReference type="Gene3D" id="2.60.40.1180">
    <property type="entry name" value="Golgi alpha-mannosidase II"/>
    <property type="match status" value="1"/>
</dbReference>
<dbReference type="EMBL" id="CP064788">
    <property type="protein sequence ID" value="QSG08610.1"/>
    <property type="molecule type" value="Genomic_DNA"/>
</dbReference>
<dbReference type="InterPro" id="IPR013780">
    <property type="entry name" value="Glyco_hydro_b"/>
</dbReference>
<feature type="region of interest" description="Disordered" evidence="1">
    <location>
        <begin position="1"/>
        <end position="66"/>
    </location>
</feature>
<reference evidence="3 4" key="1">
    <citation type="submission" date="2020-11" db="EMBL/GenBank/DDBJ databases">
        <title>Carbohydrate-dependent, anaerobic sulfur respiration: A novel catabolism in halophilic archaea.</title>
        <authorList>
            <person name="Sorokin D.Y."/>
            <person name="Messina E."/>
            <person name="Smedile F."/>
            <person name="La Cono V."/>
            <person name="Hallsworth J.E."/>
            <person name="Yakimov M.M."/>
        </authorList>
    </citation>
    <scope>NUCLEOTIDE SEQUENCE [LARGE SCALE GENOMIC DNA]</scope>
    <source>
        <strain evidence="3 4">HSR12-2</strain>
    </source>
</reference>
<organism evidence="3 4">
    <name type="scientific">Halapricum desulfuricans</name>
    <dbReference type="NCBI Taxonomy" id="2841257"/>
    <lineage>
        <taxon>Archaea</taxon>
        <taxon>Methanobacteriati</taxon>
        <taxon>Methanobacteriota</taxon>
        <taxon>Stenosarchaea group</taxon>
        <taxon>Halobacteria</taxon>
        <taxon>Halobacteriales</taxon>
        <taxon>Haloarculaceae</taxon>
        <taxon>Halapricum</taxon>
    </lineage>
</organism>
<dbReference type="PANTHER" id="PTHR10357">
    <property type="entry name" value="ALPHA-AMYLASE FAMILY MEMBER"/>
    <property type="match status" value="1"/>
</dbReference>
<dbReference type="SUPFAM" id="SSF51445">
    <property type="entry name" value="(Trans)glycosidases"/>
    <property type="match status" value="1"/>
</dbReference>
<evidence type="ECO:0000259" key="2">
    <source>
        <dbReference type="SMART" id="SM00642"/>
    </source>
</evidence>
<name>A0A897N2I6_9EURY</name>
<keyword evidence="3" id="KW-0326">Glycosidase</keyword>
<keyword evidence="4" id="KW-1185">Reference proteome</keyword>
<evidence type="ECO:0000256" key="1">
    <source>
        <dbReference type="SAM" id="MobiDB-lite"/>
    </source>
</evidence>
<dbReference type="Pfam" id="PF00128">
    <property type="entry name" value="Alpha-amylase"/>
    <property type="match status" value="1"/>
</dbReference>
<sequence>MSGRTMSSPEPSRGHRPGPPRFIHADELIVDPIFVDSQHGLDRDNLAPSIDGPPERDPDPYDPEAFSWSLIERPDDSDAIVEFAPSPYDDVEQYDHGDHHTAEFRPDVPGTYVFELDAPDGTHRQTVRVFPAAPDDTGGPPRLELDGRYEAETDEFVLVADAELSPTSNAFRDGLTVEWLPEDGTELSLSDVTIESPITESTTPPSEDDEVVGQQVRIPADALDGSTRLFAAPYDGHVVGNVDEIVLDPDAGTVELPNRPPEWLDDAVVYEIFTRSFAGEPGETDFEFLAEQVSYLDELGIDMVWLTPIVPAWSAQVDRAPGGPHAYSTEDYFDTADDLGTIEEYERFVETCHDHDIRVCFDLVINHAGWTNPRFQDTIAELGEDIGDEYVLPHVEAWDSDSPYFDWFDRRADGTDTDAPPAAMYFFGTRLQPNLNYGNVALREHIMAAAEFWAPKVDAFRCDIAWGVPHSFWKELRRRVRSMDSEFMLLDETIPRMPSFTESEFDAHFDTTGFMDAAHAVARGDRPAADIVRAIEKRFIDGFPTFTRLLNTTENHDERRLYYEAKTEGRRENVPKAQRAAMAAAVTLPGIPFVLYGQERLIGEYGTPRESAFDEEDDRSDDDIRNDPYKRAFMNWDEYPDEHFRFYRDLFDIYHELDVLGPGADLAQAPHSNVDPDDVLVFGRETDEQSVVVVINFGDGPATVDLRNAVDPCNLFTGENCETGSPDHATRVEVETLGVFETPSVLGPSHRP</sequence>
<feature type="compositionally biased region" description="Polar residues" evidence="1">
    <location>
        <begin position="1"/>
        <end position="10"/>
    </location>
</feature>
<gene>
    <name evidence="3" type="primary">amyA4</name>
    <name evidence="3" type="ORF">HSR122_1212</name>
</gene>
<dbReference type="InterPro" id="IPR017853">
    <property type="entry name" value="GH"/>
</dbReference>
<dbReference type="AlphaFoldDB" id="A0A897N2I6"/>
<proteinExistence type="predicted"/>